<dbReference type="AlphaFoldDB" id="A0AAV3TZE4"/>
<comment type="caution">
    <text evidence="1">The sequence shown here is derived from an EMBL/GenBank/DDBJ whole genome shotgun (WGS) entry which is preliminary data.</text>
</comment>
<dbReference type="Pfam" id="PF07396">
    <property type="entry name" value="Porin_O_P"/>
    <property type="match status" value="1"/>
</dbReference>
<dbReference type="InterPro" id="IPR010870">
    <property type="entry name" value="Porin_O/P"/>
</dbReference>
<protein>
    <submittedName>
        <fullName evidence="1">Uncharacterized protein</fullName>
    </submittedName>
</protein>
<evidence type="ECO:0000313" key="1">
    <source>
        <dbReference type="EMBL" id="GAA4935253.1"/>
    </source>
</evidence>
<reference evidence="2" key="1">
    <citation type="journal article" date="2019" name="Int. J. Syst. Evol. Microbiol.">
        <title>The Global Catalogue of Microorganisms (GCM) 10K type strain sequencing project: providing services to taxonomists for standard genome sequencing and annotation.</title>
        <authorList>
            <consortium name="The Broad Institute Genomics Platform"/>
            <consortium name="The Broad Institute Genome Sequencing Center for Infectious Disease"/>
            <person name="Wu L."/>
            <person name="Ma J."/>
        </authorList>
    </citation>
    <scope>NUCLEOTIDE SEQUENCE [LARGE SCALE GENOMIC DNA]</scope>
    <source>
        <strain evidence="2">JCM 19134</strain>
    </source>
</reference>
<name>A0AAV3TZE4_9ALTE</name>
<dbReference type="InterPro" id="IPR023614">
    <property type="entry name" value="Porin_dom_sf"/>
</dbReference>
<gene>
    <name evidence="1" type="ORF">GCM10025791_10740</name>
</gene>
<dbReference type="SUPFAM" id="SSF56935">
    <property type="entry name" value="Porins"/>
    <property type="match status" value="1"/>
</dbReference>
<sequence length="394" mass="43501">MGEGRVNGYVSQAAVHTHDNAFFEADTGTSFNFRELGINGSWQFSPQVRIAAQAVSRRLGDLDDGDPKLDFALLDYHFYSAESSNVGVRVGRTKNAYGIYNQTRDVPHARPGVLVPQAIYFESIRDALLSVDGVNFYADAYRGAGEFAFEVYGGKRKVEGSVVENLMFQADTSGDFGTADVLGGRIGFVPAAVPELELAVSAIDVKMELEDVASFSPLEVGQAFLDIVANPSTAGKYATSATIEPFVQLLSAQYSPQGWVLTAEYLRVDIDLTNVEILGQPQPDNTTKLESYYLQAEWQLNDHLSLLSRYEYLTFDKTDRKGEVYQATTGRNAFTQYTSGITLGGRWYFTPDMSLTAEYGVFEGAASLVGANSVNYDQLDEDWEVFILQFSFHF</sequence>
<proteinExistence type="predicted"/>
<dbReference type="Proteomes" id="UP001409585">
    <property type="component" value="Unassembled WGS sequence"/>
</dbReference>
<dbReference type="EMBL" id="BAABLX010000007">
    <property type="protein sequence ID" value="GAA4935253.1"/>
    <property type="molecule type" value="Genomic_DNA"/>
</dbReference>
<dbReference type="Gene3D" id="2.40.160.10">
    <property type="entry name" value="Porin"/>
    <property type="match status" value="1"/>
</dbReference>
<organism evidence="1 2">
    <name type="scientific">Halioxenophilus aromaticivorans</name>
    <dbReference type="NCBI Taxonomy" id="1306992"/>
    <lineage>
        <taxon>Bacteria</taxon>
        <taxon>Pseudomonadati</taxon>
        <taxon>Pseudomonadota</taxon>
        <taxon>Gammaproteobacteria</taxon>
        <taxon>Alteromonadales</taxon>
        <taxon>Alteromonadaceae</taxon>
        <taxon>Halioxenophilus</taxon>
    </lineage>
</organism>
<evidence type="ECO:0000313" key="2">
    <source>
        <dbReference type="Proteomes" id="UP001409585"/>
    </source>
</evidence>
<keyword evidence="2" id="KW-1185">Reference proteome</keyword>
<accession>A0AAV3TZE4</accession>